<accession>A0A915DDX0</accession>
<feature type="compositionally biased region" description="Polar residues" evidence="1">
    <location>
        <begin position="1"/>
        <end position="10"/>
    </location>
</feature>
<evidence type="ECO:0000256" key="1">
    <source>
        <dbReference type="SAM" id="MobiDB-lite"/>
    </source>
</evidence>
<name>A0A915DDX0_9BILA</name>
<feature type="compositionally biased region" description="Basic and acidic residues" evidence="1">
    <location>
        <begin position="14"/>
        <end position="23"/>
    </location>
</feature>
<feature type="region of interest" description="Disordered" evidence="1">
    <location>
        <begin position="1"/>
        <end position="23"/>
    </location>
</feature>
<proteinExistence type="predicted"/>
<organism evidence="2 3">
    <name type="scientific">Ditylenchus dipsaci</name>
    <dbReference type="NCBI Taxonomy" id="166011"/>
    <lineage>
        <taxon>Eukaryota</taxon>
        <taxon>Metazoa</taxon>
        <taxon>Ecdysozoa</taxon>
        <taxon>Nematoda</taxon>
        <taxon>Chromadorea</taxon>
        <taxon>Rhabditida</taxon>
        <taxon>Tylenchina</taxon>
        <taxon>Tylenchomorpha</taxon>
        <taxon>Sphaerularioidea</taxon>
        <taxon>Anguinidae</taxon>
        <taxon>Anguininae</taxon>
        <taxon>Ditylenchus</taxon>
    </lineage>
</organism>
<sequence length="74" mass="8326">MSSNRNSNGGQFPHDFDNPDEKNHDLAVCGDGSEIDLSRMIRIIDQLMVLKICSIISSHSSRHQISRLCSTSFY</sequence>
<reference evidence="3" key="1">
    <citation type="submission" date="2022-11" db="UniProtKB">
        <authorList>
            <consortium name="WormBaseParasite"/>
        </authorList>
    </citation>
    <scope>IDENTIFICATION</scope>
</reference>
<dbReference type="Proteomes" id="UP000887574">
    <property type="component" value="Unplaced"/>
</dbReference>
<dbReference type="AlphaFoldDB" id="A0A915DDX0"/>
<keyword evidence="2" id="KW-1185">Reference proteome</keyword>
<evidence type="ECO:0000313" key="2">
    <source>
        <dbReference type="Proteomes" id="UP000887574"/>
    </source>
</evidence>
<evidence type="ECO:0000313" key="3">
    <source>
        <dbReference type="WBParaSite" id="jg18900"/>
    </source>
</evidence>
<dbReference type="WBParaSite" id="jg18900">
    <property type="protein sequence ID" value="jg18900"/>
    <property type="gene ID" value="jg18900"/>
</dbReference>
<protein>
    <submittedName>
        <fullName evidence="3">Uncharacterized protein</fullName>
    </submittedName>
</protein>